<evidence type="ECO:0000313" key="4">
    <source>
        <dbReference type="EMBL" id="GAA4764608.1"/>
    </source>
</evidence>
<dbReference type="Gene3D" id="2.60.120.260">
    <property type="entry name" value="Galactose-binding domain-like"/>
    <property type="match status" value="1"/>
</dbReference>
<dbReference type="NCBIfam" id="TIGR04183">
    <property type="entry name" value="Por_Secre_tail"/>
    <property type="match status" value="1"/>
</dbReference>
<keyword evidence="5" id="KW-1185">Reference proteome</keyword>
<accession>A0ABP8ZT51</accession>
<dbReference type="Proteomes" id="UP001500141">
    <property type="component" value="Unassembled WGS sequence"/>
</dbReference>
<feature type="domain" description="Secretion system C-terminal sorting" evidence="3">
    <location>
        <begin position="552"/>
        <end position="628"/>
    </location>
</feature>
<comment type="caution">
    <text evidence="4">The sequence shown here is derived from an EMBL/GenBank/DDBJ whole genome shotgun (WGS) entry which is preliminary data.</text>
</comment>
<evidence type="ECO:0000313" key="5">
    <source>
        <dbReference type="Proteomes" id="UP001500141"/>
    </source>
</evidence>
<protein>
    <recommendedName>
        <fullName evidence="3">Secretion system C-terminal sorting domain-containing protein</fullName>
    </recommendedName>
</protein>
<dbReference type="EMBL" id="BAABIP010000008">
    <property type="protein sequence ID" value="GAA4764608.1"/>
    <property type="molecule type" value="Genomic_DNA"/>
</dbReference>
<sequence length="629" mass="68513">MKKIIFTKALLLFWGLVNAQCLINNGALNSSCIGDGYNTTNQCVPNWLASHGDPTAMGTLGGNTWAWMWSHSNKGEGIMTNYNFQSGQNYLISFRIRATTNVSNPNTTVLNSTLNVKIASGLVSGSSYTIPTPSSVQTIWSSTVAAVGANWQTITVPFTASNNQTQLWLHPLMTANSGSNGSAQIQMEVDDIAISPAVIASMHFQNLAGTMKTDFCPGENVYMNGSNSTNETQYYIDVWRRPIGSTAAFQWQTQLGTNGWTIGQVGVLNLSNLFAAQNYFFTDGFEYQVKLAVGNSCIPWVEITRTFRVLSNNVSPAFTFTSTCASNGTISVTATASNTAPGISQWWALMETNTPGATSDAATIGQVGSILMGNTVTFTGLSNTKNYYIKHGVYGDCMTWREQRTALPQNVSWANYTTNFNVAPSGNLNGTVTVTAAAHSNPVTVNHHWSIFYAPNGVTTGNSNVPGNPDQCCSNATATFSANLVVNQWYYIKHGIWNDCMPWNETRKAFRVVIQGLQANGTPNYAIEESLIDEGTKEPQANKMATNEEVQLYPNPVTSGEKLTVSIDNHELKETKLIDYTGNARVLPFAKTNSKTYEISLNNQYKSGIYTLKLLCKDGTAIIKKVVIK</sequence>
<feature type="signal peptide" evidence="2">
    <location>
        <begin position="1"/>
        <end position="19"/>
    </location>
</feature>
<dbReference type="Pfam" id="PF18962">
    <property type="entry name" value="Por_Secre_tail"/>
    <property type="match status" value="1"/>
</dbReference>
<evidence type="ECO:0000259" key="3">
    <source>
        <dbReference type="Pfam" id="PF18962"/>
    </source>
</evidence>
<dbReference type="RefSeq" id="WP_264542793.1">
    <property type="nucleotide sequence ID" value="NZ_BAABIP010000008.1"/>
</dbReference>
<reference evidence="5" key="1">
    <citation type="journal article" date="2019" name="Int. J. Syst. Evol. Microbiol.">
        <title>The Global Catalogue of Microorganisms (GCM) 10K type strain sequencing project: providing services to taxonomists for standard genome sequencing and annotation.</title>
        <authorList>
            <consortium name="The Broad Institute Genomics Platform"/>
            <consortium name="The Broad Institute Genome Sequencing Center for Infectious Disease"/>
            <person name="Wu L."/>
            <person name="Ma J."/>
        </authorList>
    </citation>
    <scope>NUCLEOTIDE SEQUENCE [LARGE SCALE GENOMIC DNA]</scope>
    <source>
        <strain evidence="5">JCM 18198</strain>
    </source>
</reference>
<organism evidence="4 5">
    <name type="scientific">Flavobacterium hankyongi</name>
    <dbReference type="NCBI Taxonomy" id="1176532"/>
    <lineage>
        <taxon>Bacteria</taxon>
        <taxon>Pseudomonadati</taxon>
        <taxon>Bacteroidota</taxon>
        <taxon>Flavobacteriia</taxon>
        <taxon>Flavobacteriales</taxon>
        <taxon>Flavobacteriaceae</taxon>
        <taxon>Flavobacterium</taxon>
    </lineage>
</organism>
<evidence type="ECO:0000256" key="2">
    <source>
        <dbReference type="SAM" id="SignalP"/>
    </source>
</evidence>
<keyword evidence="1 2" id="KW-0732">Signal</keyword>
<name>A0ABP8ZT51_9FLAO</name>
<dbReference type="InterPro" id="IPR026444">
    <property type="entry name" value="Secre_tail"/>
</dbReference>
<proteinExistence type="predicted"/>
<feature type="chain" id="PRO_5047044201" description="Secretion system C-terminal sorting domain-containing protein" evidence="2">
    <location>
        <begin position="20"/>
        <end position="629"/>
    </location>
</feature>
<evidence type="ECO:0000256" key="1">
    <source>
        <dbReference type="ARBA" id="ARBA00022729"/>
    </source>
</evidence>
<gene>
    <name evidence="4" type="ORF">GCM10023230_12730</name>
</gene>